<dbReference type="InterPro" id="IPR013024">
    <property type="entry name" value="GGCT-like"/>
</dbReference>
<dbReference type="Gene3D" id="3.10.490.10">
    <property type="entry name" value="Gamma-glutamyl cyclotransferase-like"/>
    <property type="match status" value="1"/>
</dbReference>
<proteinExistence type="predicted"/>
<comment type="caution">
    <text evidence="1">The sequence shown here is derived from an EMBL/GenBank/DDBJ whole genome shotgun (WGS) entry which is preliminary data.</text>
</comment>
<organism evidence="1 2">
    <name type="scientific">Phlyctema vagabunda</name>
    <dbReference type="NCBI Taxonomy" id="108571"/>
    <lineage>
        <taxon>Eukaryota</taxon>
        <taxon>Fungi</taxon>
        <taxon>Dikarya</taxon>
        <taxon>Ascomycota</taxon>
        <taxon>Pezizomycotina</taxon>
        <taxon>Leotiomycetes</taxon>
        <taxon>Helotiales</taxon>
        <taxon>Dermateaceae</taxon>
        <taxon>Phlyctema</taxon>
    </lineage>
</organism>
<gene>
    <name evidence="1" type="ORF">PVAG01_02159</name>
</gene>
<evidence type="ECO:0000313" key="2">
    <source>
        <dbReference type="Proteomes" id="UP001629113"/>
    </source>
</evidence>
<reference evidence="1 2" key="1">
    <citation type="submission" date="2024-06" db="EMBL/GenBank/DDBJ databases">
        <title>Complete genome of Phlyctema vagabunda strain 19-DSS-EL-015.</title>
        <authorList>
            <person name="Fiorenzani C."/>
        </authorList>
    </citation>
    <scope>NUCLEOTIDE SEQUENCE [LARGE SCALE GENOMIC DNA]</scope>
    <source>
        <strain evidence="1 2">19-DSS-EL-015</strain>
    </source>
</reference>
<protein>
    <submittedName>
        <fullName evidence="1">Uncharacterized protein</fullName>
    </submittedName>
</protein>
<dbReference type="Proteomes" id="UP001629113">
    <property type="component" value="Unassembled WGS sequence"/>
</dbReference>
<dbReference type="EMBL" id="JBFCZG010000002">
    <property type="protein sequence ID" value="KAL3425368.1"/>
    <property type="molecule type" value="Genomic_DNA"/>
</dbReference>
<evidence type="ECO:0000313" key="1">
    <source>
        <dbReference type="EMBL" id="KAL3425368.1"/>
    </source>
</evidence>
<dbReference type="CDD" id="cd06661">
    <property type="entry name" value="GGCT_like"/>
    <property type="match status" value="1"/>
</dbReference>
<accession>A0ABR4PPV4</accession>
<sequence>MEDSNPFLMDGPTGNDVDAIPPQPLTLETIAMMERAGIKEPKFLYFAYGPEMSLKTMRKICPGAELRFPGSLDDSMFTITKCGEATVISCPTYRVDGMVYDLGLRDRYRLESWLLSMKTRRMGLTRVRNTWAPASQYWVMYHTENSLPDPHAKFPWLMSDSYRERLRNATSECLVYGLDVRYINQVLLQWINASTWVSVQVGDMGLLPKRILPKCSQEEVDAVFSKAPGNKMTDDKMKGKKAEDKDLGDVDMGSGVVENFDMQGWQSGEEMRTEENMNDIVPETSGEEVKIAETLDGIVPETEAIEADDKKQRVSVTVAEVNVGKDEEVDLF</sequence>
<keyword evidence="2" id="KW-1185">Reference proteome</keyword>
<name>A0ABR4PPV4_9HELO</name>